<dbReference type="WBParaSite" id="EVEC_0000320601-mRNA-1">
    <property type="protein sequence ID" value="EVEC_0000320601-mRNA-1"/>
    <property type="gene ID" value="EVEC_0000320601"/>
</dbReference>
<keyword evidence="2" id="KW-1185">Reference proteome</keyword>
<proteinExistence type="predicted"/>
<sequence length="109" mass="12398">MSLSQILVLGTSSSHFLSIPSLPNHDFANWLLVLEELCKLENHCVWDYAPNLPRALVSLLLGRPLKRGISSRVVSLLARIDENCPHSVTVVQLVIEYISKLFLFFFNEY</sequence>
<gene>
    <name evidence="1" type="ORF">EVEC_LOCUS2914</name>
</gene>
<dbReference type="Proteomes" id="UP000274131">
    <property type="component" value="Unassembled WGS sequence"/>
</dbReference>
<evidence type="ECO:0000313" key="3">
    <source>
        <dbReference type="WBParaSite" id="EVEC_0000320601-mRNA-1"/>
    </source>
</evidence>
<reference evidence="1 2" key="2">
    <citation type="submission" date="2018-10" db="EMBL/GenBank/DDBJ databases">
        <authorList>
            <consortium name="Pathogen Informatics"/>
        </authorList>
    </citation>
    <scope>NUCLEOTIDE SEQUENCE [LARGE SCALE GENOMIC DNA]</scope>
</reference>
<protein>
    <submittedName>
        <fullName evidence="3">Rho-GAP domain-containing protein</fullName>
    </submittedName>
</protein>
<dbReference type="EMBL" id="UXUI01007471">
    <property type="protein sequence ID" value="VDD87771.1"/>
    <property type="molecule type" value="Genomic_DNA"/>
</dbReference>
<organism evidence="3">
    <name type="scientific">Enterobius vermicularis</name>
    <name type="common">Human pinworm</name>
    <dbReference type="NCBI Taxonomy" id="51028"/>
    <lineage>
        <taxon>Eukaryota</taxon>
        <taxon>Metazoa</taxon>
        <taxon>Ecdysozoa</taxon>
        <taxon>Nematoda</taxon>
        <taxon>Chromadorea</taxon>
        <taxon>Rhabditida</taxon>
        <taxon>Spirurina</taxon>
        <taxon>Oxyuridomorpha</taxon>
        <taxon>Oxyuroidea</taxon>
        <taxon>Oxyuridae</taxon>
        <taxon>Enterobius</taxon>
    </lineage>
</organism>
<reference evidence="3" key="1">
    <citation type="submission" date="2017-02" db="UniProtKB">
        <authorList>
            <consortium name="WormBaseParasite"/>
        </authorList>
    </citation>
    <scope>IDENTIFICATION</scope>
</reference>
<accession>A0A0N4UZY6</accession>
<dbReference type="AlphaFoldDB" id="A0A0N4UZY6"/>
<evidence type="ECO:0000313" key="2">
    <source>
        <dbReference type="Proteomes" id="UP000274131"/>
    </source>
</evidence>
<evidence type="ECO:0000313" key="1">
    <source>
        <dbReference type="EMBL" id="VDD87771.1"/>
    </source>
</evidence>
<name>A0A0N4UZY6_ENTVE</name>